<dbReference type="SUPFAM" id="SSF52540">
    <property type="entry name" value="P-loop containing nucleoside triphosphate hydrolases"/>
    <property type="match status" value="1"/>
</dbReference>
<dbReference type="RefSeq" id="WP_277275885.1">
    <property type="nucleotide sequence ID" value="NZ_JAROCY010000004.1"/>
</dbReference>
<evidence type="ECO:0000313" key="3">
    <source>
        <dbReference type="Proteomes" id="UP001222770"/>
    </source>
</evidence>
<sequence>MSQIALPLVTATSAETIVSGPSLAPVIGALQAAQDWPFRTAILFGPPRSGKSLLARWFAQSGAGDALDDADSLADEAVFHRWNAAQASGRPLLLVSGRAPGAWPIALPDLKSRLGAALPIEIAAPDDELLRSLIEAHAARRGLALGEGALGWVLPRIERSHAAAEALVETIDRLSLERKASVTISLVKDALAERVHGHADSNWQPRLL</sequence>
<dbReference type="Proteomes" id="UP001222770">
    <property type="component" value="Unassembled WGS sequence"/>
</dbReference>
<organism evidence="2 3">
    <name type="scientific">Novosphingobium cyanobacteriorum</name>
    <dbReference type="NCBI Taxonomy" id="3024215"/>
    <lineage>
        <taxon>Bacteria</taxon>
        <taxon>Pseudomonadati</taxon>
        <taxon>Pseudomonadota</taxon>
        <taxon>Alphaproteobacteria</taxon>
        <taxon>Sphingomonadales</taxon>
        <taxon>Sphingomonadaceae</taxon>
        <taxon>Novosphingobium</taxon>
    </lineage>
</organism>
<dbReference type="Gene3D" id="1.10.8.60">
    <property type="match status" value="1"/>
</dbReference>
<dbReference type="EMBL" id="JAROCY010000004">
    <property type="protein sequence ID" value="MDF8332681.1"/>
    <property type="molecule type" value="Genomic_DNA"/>
</dbReference>
<keyword evidence="3" id="KW-1185">Reference proteome</keyword>
<feature type="domain" description="Hda lid" evidence="1">
    <location>
        <begin position="131"/>
        <end position="191"/>
    </location>
</feature>
<gene>
    <name evidence="2" type="ORF">POM99_05650</name>
</gene>
<protein>
    <submittedName>
        <fullName evidence="2">ATPase</fullName>
    </submittedName>
</protein>
<comment type="caution">
    <text evidence="2">The sequence shown here is derived from an EMBL/GenBank/DDBJ whole genome shotgun (WGS) entry which is preliminary data.</text>
</comment>
<reference evidence="2 3" key="1">
    <citation type="submission" date="2023-03" db="EMBL/GenBank/DDBJ databases">
        <title>Novosphingobium cyanobacteriorum sp. nov., isolated from a eutrophic reservoir during the Microcystis bloom period.</title>
        <authorList>
            <person name="Kang M."/>
            <person name="Le V."/>
            <person name="Ko S.-R."/>
            <person name="Lee S.-A."/>
            <person name="Ahn C.-Y."/>
        </authorList>
    </citation>
    <scope>NUCLEOTIDE SEQUENCE [LARGE SCALE GENOMIC DNA]</scope>
    <source>
        <strain evidence="2 3">HBC54</strain>
    </source>
</reference>
<name>A0ABT6CFJ1_9SPHN</name>
<evidence type="ECO:0000259" key="1">
    <source>
        <dbReference type="Pfam" id="PF22688"/>
    </source>
</evidence>
<proteinExistence type="predicted"/>
<evidence type="ECO:0000313" key="2">
    <source>
        <dbReference type="EMBL" id="MDF8332681.1"/>
    </source>
</evidence>
<dbReference type="InterPro" id="IPR027417">
    <property type="entry name" value="P-loop_NTPase"/>
</dbReference>
<dbReference type="InterPro" id="IPR055199">
    <property type="entry name" value="Hda_lid"/>
</dbReference>
<accession>A0ABT6CFJ1</accession>
<dbReference type="Pfam" id="PF22688">
    <property type="entry name" value="Hda_lid"/>
    <property type="match status" value="1"/>
</dbReference>